<evidence type="ECO:0000313" key="2">
    <source>
        <dbReference type="EMBL" id="CAI9115709.1"/>
    </source>
</evidence>
<keyword evidence="3" id="KW-1185">Reference proteome</keyword>
<dbReference type="Proteomes" id="UP001161247">
    <property type="component" value="Chromosome 8"/>
</dbReference>
<proteinExistence type="predicted"/>
<sequence>MNDAAKVPFKAKEKQKMQPTTDQTNWKEKPKVYVKREAPQKLDSNATSSGLSTKEKLETPTDIADQSPLVLSFGKRRVSKEQLATILENNKEEGRSESWDVDLSARFAVLEELRDENEDTEQSLENIITEDNVEVDPATELVESEDETESEVDETITEGVSVWLSQKFADGARAKHATAIIRTLTHGEYKNARMVVSDEEGHNKGKPGRPKEPMLQDSKIEDLKNTWRFKDAYVSVTGKIWVLCSSEWSTKVIGGSEQVLHLEVENHKIGKTVLVSVVYAKSLCQERQCLWSELHNFHDKYDGLLWMVGGDFNVIRNMDEYERASQPDGQWKTSIYGLLAAV</sequence>
<evidence type="ECO:0000256" key="1">
    <source>
        <dbReference type="SAM" id="MobiDB-lite"/>
    </source>
</evidence>
<dbReference type="SUPFAM" id="SSF56219">
    <property type="entry name" value="DNase I-like"/>
    <property type="match status" value="1"/>
</dbReference>
<name>A0AAV1E7Q3_OLDCO</name>
<protein>
    <submittedName>
        <fullName evidence="2">OLC1v1016692C1</fullName>
    </submittedName>
</protein>
<dbReference type="AlphaFoldDB" id="A0AAV1E7Q3"/>
<gene>
    <name evidence="2" type="ORF">OLC1_LOCUS22178</name>
</gene>
<feature type="compositionally biased region" description="Polar residues" evidence="1">
    <location>
        <begin position="42"/>
        <end position="52"/>
    </location>
</feature>
<dbReference type="Gene3D" id="3.60.10.10">
    <property type="entry name" value="Endonuclease/exonuclease/phosphatase"/>
    <property type="match status" value="1"/>
</dbReference>
<dbReference type="InterPro" id="IPR036691">
    <property type="entry name" value="Endo/exonu/phosph_ase_sf"/>
</dbReference>
<reference evidence="2" key="1">
    <citation type="submission" date="2023-03" db="EMBL/GenBank/DDBJ databases">
        <authorList>
            <person name="Julca I."/>
        </authorList>
    </citation>
    <scope>NUCLEOTIDE SEQUENCE</scope>
</reference>
<organism evidence="2 3">
    <name type="scientific">Oldenlandia corymbosa var. corymbosa</name>
    <dbReference type="NCBI Taxonomy" id="529605"/>
    <lineage>
        <taxon>Eukaryota</taxon>
        <taxon>Viridiplantae</taxon>
        <taxon>Streptophyta</taxon>
        <taxon>Embryophyta</taxon>
        <taxon>Tracheophyta</taxon>
        <taxon>Spermatophyta</taxon>
        <taxon>Magnoliopsida</taxon>
        <taxon>eudicotyledons</taxon>
        <taxon>Gunneridae</taxon>
        <taxon>Pentapetalae</taxon>
        <taxon>asterids</taxon>
        <taxon>lamiids</taxon>
        <taxon>Gentianales</taxon>
        <taxon>Rubiaceae</taxon>
        <taxon>Rubioideae</taxon>
        <taxon>Spermacoceae</taxon>
        <taxon>Hedyotis-Oldenlandia complex</taxon>
        <taxon>Oldenlandia</taxon>
    </lineage>
</organism>
<feature type="region of interest" description="Disordered" evidence="1">
    <location>
        <begin position="1"/>
        <end position="63"/>
    </location>
</feature>
<accession>A0AAV1E7Q3</accession>
<dbReference type="EMBL" id="OX459125">
    <property type="protein sequence ID" value="CAI9115709.1"/>
    <property type="molecule type" value="Genomic_DNA"/>
</dbReference>
<evidence type="ECO:0000313" key="3">
    <source>
        <dbReference type="Proteomes" id="UP001161247"/>
    </source>
</evidence>
<feature type="compositionally biased region" description="Basic and acidic residues" evidence="1">
    <location>
        <begin position="25"/>
        <end position="40"/>
    </location>
</feature>